<reference evidence="1" key="2">
    <citation type="submission" date="2025-09" db="UniProtKB">
        <authorList>
            <consortium name="EnsemblPlants"/>
        </authorList>
    </citation>
    <scope>IDENTIFICATION</scope>
</reference>
<evidence type="ECO:0000313" key="1">
    <source>
        <dbReference type="EnsemblPlants" id="AVESA.00010b.r2.7CG0715320.1.CDS"/>
    </source>
</evidence>
<name>A0ACD6A8S0_AVESA</name>
<dbReference type="Proteomes" id="UP001732700">
    <property type="component" value="Chromosome 7C"/>
</dbReference>
<protein>
    <submittedName>
        <fullName evidence="1">Uncharacterized protein</fullName>
    </submittedName>
</protein>
<proteinExistence type="predicted"/>
<sequence length="656" mass="75263">MQATEGLVKLFNEWEIQLLVLLSFALQLFLFYAGSLRRRTSSGFLRFSTWMAYLGADFVAVYALGYLSRHDQDETREANPLAFFWAPFLLIHLGGQDTITAFSMEDNNLWLRHLLNLLVQGFLALYVFWKSIGKLHNAVLLVSGALVFVAGIIKYVERIWCLEAGSQRGLESRRRSMQEWRETMRNVTGMIFLDAAGYALTVLEALVTMRHVMGVLVSSGDVCAYSHLTGRVKVARLQLGLMYDELYTKALVLRTRSWLIFRHISQISFVAAFVLFHVTVDKRRYTKADVAITYSLFIGGFFIEASSVLNSMMSPWTWKMLKDHKWERLAKFSWFLFSSDIGWPEKKQRWPCSFGQYNFRSWLASNSSDRDQPRTFGQRVMAVVRRVMVDLVHVNKKKLFWMSKALDTWYMDADELIIDKYVAKEIILLAKELDGTPAREWPILGSLLEFIEAQLDSDFATAIVTMHVLTELHLRRYPPPSDMAAAAADDVAFSLAQVCRKLSNYMMYLLVVQPSMLPLPFSSLRVLEDFQSKENVEVEMQIAEDDLSPSKETVEEMVYMWTRLLLYAAGKSRAEIQAAHLTSTGGELITLVWLLMSFSELGDSRLWALRMIKTSDTDSAKEIYAFNITNQQAADISNIDEDEVVEEFFLGEENEL</sequence>
<evidence type="ECO:0000313" key="2">
    <source>
        <dbReference type="Proteomes" id="UP001732700"/>
    </source>
</evidence>
<accession>A0ACD6A8S0</accession>
<reference evidence="1" key="1">
    <citation type="submission" date="2021-05" db="EMBL/GenBank/DDBJ databases">
        <authorList>
            <person name="Scholz U."/>
            <person name="Mascher M."/>
            <person name="Fiebig A."/>
        </authorList>
    </citation>
    <scope>NUCLEOTIDE SEQUENCE [LARGE SCALE GENOMIC DNA]</scope>
</reference>
<dbReference type="EnsemblPlants" id="AVESA.00010b.r2.7CG0715320.1">
    <property type="protein sequence ID" value="AVESA.00010b.r2.7CG0715320.1.CDS"/>
    <property type="gene ID" value="AVESA.00010b.r2.7CG0715320"/>
</dbReference>
<organism evidence="1 2">
    <name type="scientific">Avena sativa</name>
    <name type="common">Oat</name>
    <dbReference type="NCBI Taxonomy" id="4498"/>
    <lineage>
        <taxon>Eukaryota</taxon>
        <taxon>Viridiplantae</taxon>
        <taxon>Streptophyta</taxon>
        <taxon>Embryophyta</taxon>
        <taxon>Tracheophyta</taxon>
        <taxon>Spermatophyta</taxon>
        <taxon>Magnoliopsida</taxon>
        <taxon>Liliopsida</taxon>
        <taxon>Poales</taxon>
        <taxon>Poaceae</taxon>
        <taxon>BOP clade</taxon>
        <taxon>Pooideae</taxon>
        <taxon>Poodae</taxon>
        <taxon>Poeae</taxon>
        <taxon>Poeae Chloroplast Group 1 (Aveneae type)</taxon>
        <taxon>Aveninae</taxon>
        <taxon>Avena</taxon>
    </lineage>
</organism>
<keyword evidence="2" id="KW-1185">Reference proteome</keyword>